<evidence type="ECO:0000313" key="2">
    <source>
        <dbReference type="Proteomes" id="UP000547510"/>
    </source>
</evidence>
<dbReference type="Proteomes" id="UP000547510">
    <property type="component" value="Unassembled WGS sequence"/>
</dbReference>
<comment type="caution">
    <text evidence="1">The sequence shown here is derived from an EMBL/GenBank/DDBJ whole genome shotgun (WGS) entry which is preliminary data.</text>
</comment>
<evidence type="ECO:0000313" key="1">
    <source>
        <dbReference type="EMBL" id="MBB5958410.1"/>
    </source>
</evidence>
<protein>
    <submittedName>
        <fullName evidence="1">Uncharacterized protein</fullName>
    </submittedName>
</protein>
<accession>A0A841CMR0</accession>
<keyword evidence="2" id="KW-1185">Reference proteome</keyword>
<dbReference type="RefSeq" id="WP_184694364.1">
    <property type="nucleotide sequence ID" value="NZ_JACHJN010000008.1"/>
</dbReference>
<organism evidence="1 2">
    <name type="scientific">Saccharothrix tamanrassetensis</name>
    <dbReference type="NCBI Taxonomy" id="1051531"/>
    <lineage>
        <taxon>Bacteria</taxon>
        <taxon>Bacillati</taxon>
        <taxon>Actinomycetota</taxon>
        <taxon>Actinomycetes</taxon>
        <taxon>Pseudonocardiales</taxon>
        <taxon>Pseudonocardiaceae</taxon>
        <taxon>Saccharothrix</taxon>
    </lineage>
</organism>
<name>A0A841CMR0_9PSEU</name>
<reference evidence="1 2" key="1">
    <citation type="submission" date="2020-08" db="EMBL/GenBank/DDBJ databases">
        <title>Genomic Encyclopedia of Type Strains, Phase III (KMG-III): the genomes of soil and plant-associated and newly described type strains.</title>
        <authorList>
            <person name="Whitman W."/>
        </authorList>
    </citation>
    <scope>NUCLEOTIDE SEQUENCE [LARGE SCALE GENOMIC DNA]</scope>
    <source>
        <strain evidence="1 2">CECT 8640</strain>
    </source>
</reference>
<dbReference type="EMBL" id="JACHJN010000008">
    <property type="protein sequence ID" value="MBB5958410.1"/>
    <property type="molecule type" value="Genomic_DNA"/>
</dbReference>
<proteinExistence type="predicted"/>
<sequence>MTDPRELLTVGCGAGTQSEAIFYLIRDGVVERPDHVIFADTGGEPAQVYAKLAHLRAGYESLGIPFHVVSRFQPVTDIHTDVLDPHVYATIPAFTVIERTVHVPLSWRRCTCDWARIFGIAGQKGTANLARFAPGTTPDEITHHHRVHITDTDCPLCTTGDEDTAPADTRTALLHLSEAGLHTVPAPHPECGNAGRIATRHHTYTKQERGRITRHCTGKYKIEPIERKIRVLLGAREWNEPCRWCQATGIRVPPWQPDAGEGPCSVCHGTGSRHRVGKAPKGSRVRHIIGFSADEYLMRVSEVGFPSHTTPVYPLAERNITRADCERLIRANGQNPVRSACNGCPNHGNAEWRDMKANRPDEWEQACRFDGAIRDVPAMHAKRYLHHSFTPLRHANLTKPSRQERKTAQHDLLQLLETGIGGCSPHGCRSHELDNHYPTLTTLPTPTFRNAA</sequence>
<dbReference type="AlphaFoldDB" id="A0A841CMR0"/>
<gene>
    <name evidence="1" type="ORF">FHS29_005018</name>
</gene>